<keyword evidence="2" id="KW-1185">Reference proteome</keyword>
<evidence type="ECO:0000313" key="2">
    <source>
        <dbReference type="Proteomes" id="UP000199439"/>
    </source>
</evidence>
<proteinExistence type="predicted"/>
<dbReference type="EMBL" id="FOMI01000002">
    <property type="protein sequence ID" value="SFC95434.1"/>
    <property type="molecule type" value="Genomic_DNA"/>
</dbReference>
<dbReference type="Proteomes" id="UP000199439">
    <property type="component" value="Unassembled WGS sequence"/>
</dbReference>
<organism evidence="1 2">
    <name type="scientific">Algibacter pectinivorans</name>
    <dbReference type="NCBI Taxonomy" id="870482"/>
    <lineage>
        <taxon>Bacteria</taxon>
        <taxon>Pseudomonadati</taxon>
        <taxon>Bacteroidota</taxon>
        <taxon>Flavobacteriia</taxon>
        <taxon>Flavobacteriales</taxon>
        <taxon>Flavobacteriaceae</taxon>
        <taxon>Algibacter</taxon>
    </lineage>
</organism>
<sequence length="81" mass="9511">MRKKHNYQHVDGLILGIRTILSENRCSFSDEEKVHLSNAIRYLENSKKESDNKPIDWSLVFKGIDLLNRVITSFDDFPNIF</sequence>
<reference evidence="2" key="1">
    <citation type="submission" date="2016-10" db="EMBL/GenBank/DDBJ databases">
        <authorList>
            <person name="Varghese N."/>
            <person name="Submissions S."/>
        </authorList>
    </citation>
    <scope>NUCLEOTIDE SEQUENCE [LARGE SCALE GENOMIC DNA]</scope>
    <source>
        <strain evidence="2">DSM 25730</strain>
    </source>
</reference>
<name>A0A1I1NCI1_9FLAO</name>
<dbReference type="STRING" id="870482.SAMN04487987_102202"/>
<accession>A0A1I1NCI1</accession>
<dbReference type="RefSeq" id="WP_139205209.1">
    <property type="nucleotide sequence ID" value="NZ_FOMI01000002.1"/>
</dbReference>
<dbReference type="AlphaFoldDB" id="A0A1I1NCI1"/>
<gene>
    <name evidence="1" type="ORF">SAMN04487987_102202</name>
</gene>
<protein>
    <submittedName>
        <fullName evidence="1">Uncharacterized protein</fullName>
    </submittedName>
</protein>
<dbReference type="OrthoDB" id="1445687at2"/>
<evidence type="ECO:0000313" key="1">
    <source>
        <dbReference type="EMBL" id="SFC95434.1"/>
    </source>
</evidence>